<organism evidence="2 3">
    <name type="scientific">Roseisolibacter agri</name>
    <dbReference type="NCBI Taxonomy" id="2014610"/>
    <lineage>
        <taxon>Bacteria</taxon>
        <taxon>Pseudomonadati</taxon>
        <taxon>Gemmatimonadota</taxon>
        <taxon>Gemmatimonadia</taxon>
        <taxon>Gemmatimonadales</taxon>
        <taxon>Gemmatimonadaceae</taxon>
        <taxon>Roseisolibacter</taxon>
    </lineage>
</organism>
<feature type="domain" description="Heme-binding protein Shr-like Hb-interacting" evidence="1">
    <location>
        <begin position="70"/>
        <end position="102"/>
    </location>
</feature>
<accession>A0AA37Q3Z2</accession>
<evidence type="ECO:0000313" key="2">
    <source>
        <dbReference type="EMBL" id="GLC25944.1"/>
    </source>
</evidence>
<name>A0AA37Q3Z2_9BACT</name>
<dbReference type="Proteomes" id="UP001161325">
    <property type="component" value="Unassembled WGS sequence"/>
</dbReference>
<proteinExistence type="predicted"/>
<dbReference type="Pfam" id="PF07550">
    <property type="entry name" value="Shr-like_HID"/>
    <property type="match status" value="1"/>
</dbReference>
<dbReference type="InterPro" id="IPR011432">
    <property type="entry name" value="Shr-like_HID"/>
</dbReference>
<protein>
    <recommendedName>
        <fullName evidence="1">Heme-binding protein Shr-like Hb-interacting domain-containing protein</fullName>
    </recommendedName>
</protein>
<gene>
    <name evidence="2" type="ORF">rosag_24570</name>
</gene>
<sequence length="149" mass="15429">MIRLPWPCRAARHVLLATVALSLAGCASLTGDCVAIGVYAVSVTVLDAQTGQSPGTATLLVTDGAFRQEGMAVTTDGRLTLVAAVEREGTYEVTVSAPGYRDWVQAGVTVTRGGHCNALRGVRLTARLTRAATTGQSAVLARGRAHHAS</sequence>
<dbReference type="EMBL" id="BRXS01000003">
    <property type="protein sequence ID" value="GLC25944.1"/>
    <property type="molecule type" value="Genomic_DNA"/>
</dbReference>
<keyword evidence="3" id="KW-1185">Reference proteome</keyword>
<dbReference type="RefSeq" id="WP_284350408.1">
    <property type="nucleotide sequence ID" value="NZ_BRXS01000003.1"/>
</dbReference>
<dbReference type="PROSITE" id="PS51257">
    <property type="entry name" value="PROKAR_LIPOPROTEIN"/>
    <property type="match status" value="1"/>
</dbReference>
<reference evidence="2" key="1">
    <citation type="submission" date="2022-08" db="EMBL/GenBank/DDBJ databases">
        <title>Draft genome sequencing of Roseisolibacter agri AW1220.</title>
        <authorList>
            <person name="Tobiishi Y."/>
            <person name="Tonouchi A."/>
        </authorList>
    </citation>
    <scope>NUCLEOTIDE SEQUENCE</scope>
    <source>
        <strain evidence="2">AW1220</strain>
    </source>
</reference>
<comment type="caution">
    <text evidence="2">The sequence shown here is derived from an EMBL/GenBank/DDBJ whole genome shotgun (WGS) entry which is preliminary data.</text>
</comment>
<evidence type="ECO:0000313" key="3">
    <source>
        <dbReference type="Proteomes" id="UP001161325"/>
    </source>
</evidence>
<dbReference type="AlphaFoldDB" id="A0AA37Q3Z2"/>
<evidence type="ECO:0000259" key="1">
    <source>
        <dbReference type="Pfam" id="PF07550"/>
    </source>
</evidence>
<dbReference type="Gene3D" id="2.60.40.1120">
    <property type="entry name" value="Carboxypeptidase-like, regulatory domain"/>
    <property type="match status" value="1"/>
</dbReference>